<feature type="transmembrane region" description="Helical" evidence="1">
    <location>
        <begin position="234"/>
        <end position="260"/>
    </location>
</feature>
<keyword evidence="3" id="KW-1185">Reference proteome</keyword>
<evidence type="ECO:0008006" key="4">
    <source>
        <dbReference type="Google" id="ProtNLM"/>
    </source>
</evidence>
<keyword evidence="1" id="KW-0472">Membrane</keyword>
<keyword evidence="1" id="KW-1133">Transmembrane helix</keyword>
<feature type="transmembrane region" description="Helical" evidence="1">
    <location>
        <begin position="194"/>
        <end position="214"/>
    </location>
</feature>
<evidence type="ECO:0000256" key="1">
    <source>
        <dbReference type="SAM" id="Phobius"/>
    </source>
</evidence>
<accession>A0ABQ2B101</accession>
<feature type="transmembrane region" description="Helical" evidence="1">
    <location>
        <begin position="162"/>
        <end position="187"/>
    </location>
</feature>
<protein>
    <recommendedName>
        <fullName evidence="4">ABC-2 type transport system permease protein</fullName>
    </recommendedName>
</protein>
<dbReference type="RefSeq" id="WP_188522115.1">
    <property type="nucleotide sequence ID" value="NZ_BMDG01000002.1"/>
</dbReference>
<dbReference type="Proteomes" id="UP000632535">
    <property type="component" value="Unassembled WGS sequence"/>
</dbReference>
<gene>
    <name evidence="2" type="ORF">GCM10007368_05270</name>
</gene>
<feature type="transmembrane region" description="Helical" evidence="1">
    <location>
        <begin position="126"/>
        <end position="150"/>
    </location>
</feature>
<dbReference type="EMBL" id="BMDG01000002">
    <property type="protein sequence ID" value="GGI05261.1"/>
    <property type="molecule type" value="Genomic_DNA"/>
</dbReference>
<organism evidence="2 3">
    <name type="scientific">Isoptericola cucumis</name>
    <dbReference type="NCBI Taxonomy" id="1776856"/>
    <lineage>
        <taxon>Bacteria</taxon>
        <taxon>Bacillati</taxon>
        <taxon>Actinomycetota</taxon>
        <taxon>Actinomycetes</taxon>
        <taxon>Micrococcales</taxon>
        <taxon>Promicromonosporaceae</taxon>
        <taxon>Isoptericola</taxon>
    </lineage>
</organism>
<evidence type="ECO:0000313" key="2">
    <source>
        <dbReference type="EMBL" id="GGI05261.1"/>
    </source>
</evidence>
<keyword evidence="1" id="KW-0812">Transmembrane</keyword>
<name>A0ABQ2B101_9MICO</name>
<proteinExistence type="predicted"/>
<reference evidence="3" key="1">
    <citation type="journal article" date="2019" name="Int. J. Syst. Evol. Microbiol.">
        <title>The Global Catalogue of Microorganisms (GCM) 10K type strain sequencing project: providing services to taxonomists for standard genome sequencing and annotation.</title>
        <authorList>
            <consortium name="The Broad Institute Genomics Platform"/>
            <consortium name="The Broad Institute Genome Sequencing Center for Infectious Disease"/>
            <person name="Wu L."/>
            <person name="Ma J."/>
        </authorList>
    </citation>
    <scope>NUCLEOTIDE SEQUENCE [LARGE SCALE GENOMIC DNA]</scope>
    <source>
        <strain evidence="3">CCM 8653</strain>
    </source>
</reference>
<evidence type="ECO:0000313" key="3">
    <source>
        <dbReference type="Proteomes" id="UP000632535"/>
    </source>
</evidence>
<feature type="transmembrane region" description="Helical" evidence="1">
    <location>
        <begin position="30"/>
        <end position="49"/>
    </location>
</feature>
<comment type="caution">
    <text evidence="2">The sequence shown here is derived from an EMBL/GenBank/DDBJ whole genome shotgun (WGS) entry which is preliminary data.</text>
</comment>
<sequence length="268" mass="25548">MTALGAMTALGTALRVEVLAWRRSTVQRVATPLLVLLVPLAAVGLTALARSGAVDGAGAPKLAAYATGDPATTHLGVAGQVLAVAALMAGGFAAAAVFGQPLADGRAGAYFGLATPRGTVALARGLVVLAWTAACVLVAIGLTVALSAAVTAAASGSFGSTAWAAAGRALGAGVLAAGLAVPFAAVATATRSPLATVGALIGVVALTQLVVLVGGGSWFPYAVPSLWTGTGGPAAAAGVGGGALALTAAVAPAGAALVVAQWRRLTDV</sequence>